<protein>
    <submittedName>
        <fullName evidence="1">Uncharacterized protein</fullName>
    </submittedName>
</protein>
<proteinExistence type="predicted"/>
<gene>
    <name evidence="1" type="ORF">AAM37_gp77</name>
</gene>
<organism evidence="1 2">
    <name type="scientific">Pantoea phage vB_PagM_AAM37</name>
    <dbReference type="NCBI Taxonomy" id="2588093"/>
    <lineage>
        <taxon>Viruses</taxon>
        <taxon>Duplodnaviria</taxon>
        <taxon>Heunggongvirae</taxon>
        <taxon>Uroviricota</taxon>
        <taxon>Caudoviricetes</taxon>
        <taxon>Dibbivirus</taxon>
        <taxon>Dibbivirus AAM37</taxon>
    </lineage>
</organism>
<dbReference type="EMBL" id="MK798143">
    <property type="protein sequence ID" value="QDH45748.1"/>
    <property type="molecule type" value="Genomic_DNA"/>
</dbReference>
<reference evidence="1 2" key="1">
    <citation type="submission" date="2019-04" db="EMBL/GenBank/DDBJ databases">
        <title>Complete genome sequence of Pantoea sp. infecting bacteriophage vB_PagM_AAM37.</title>
        <authorList>
            <person name="Truncaite L."/>
            <person name="Simoliuniene M."/>
            <person name="Zajanckauskaite A."/>
            <person name="Meskys R."/>
            <person name="Simoliunas E."/>
        </authorList>
    </citation>
    <scope>NUCLEOTIDE SEQUENCE [LARGE SCALE GENOMIC DNA]</scope>
    <source>
        <strain evidence="1">AAM37</strain>
    </source>
</reference>
<keyword evidence="2" id="KW-1185">Reference proteome</keyword>
<sequence length="176" mass="19745">MITFNVKVKKMTQKKLASDVVFKRFGGFRVRGVNRRADFTATESVEVQLERNGVMITIAGPALEVDQLISIQPAKYWDGGHDPVIGQEFLSKNTGRAYEVDFPVYREGILTGCYGYSKDSKGSFFVGIADMLPGREPLTEGQQKAINDVLYMYKSNWITLEQSDDMIAIIKKSTKS</sequence>
<accession>A0A513ZYJ6</accession>
<evidence type="ECO:0000313" key="2">
    <source>
        <dbReference type="Proteomes" id="UP000317930"/>
    </source>
</evidence>
<dbReference type="Proteomes" id="UP000317930">
    <property type="component" value="Segment"/>
</dbReference>
<name>A0A513ZYJ6_9CAUD</name>
<evidence type="ECO:0000313" key="1">
    <source>
        <dbReference type="EMBL" id="QDH45748.1"/>
    </source>
</evidence>